<dbReference type="Proteomes" id="UP000261284">
    <property type="component" value="Unassembled WGS sequence"/>
</dbReference>
<name>A0A3E1NQ25_9BACT</name>
<comment type="caution">
    <text evidence="1">The sequence shown here is derived from an EMBL/GenBank/DDBJ whole genome shotgun (WGS) entry which is preliminary data.</text>
</comment>
<evidence type="ECO:0000313" key="1">
    <source>
        <dbReference type="EMBL" id="RFM30049.1"/>
    </source>
</evidence>
<gene>
    <name evidence="1" type="ORF">DXN05_03495</name>
</gene>
<sequence length="64" mass="7335">MLGNVKVDKVMVKYSGLSTATQRQQYLERVADGLYKKHYGKIKQAMREPTFYVDGAQSRINRPA</sequence>
<protein>
    <submittedName>
        <fullName evidence="1">Uncharacterized protein</fullName>
    </submittedName>
</protein>
<dbReference type="AlphaFoldDB" id="A0A3E1NQ25"/>
<reference evidence="1 2" key="1">
    <citation type="submission" date="2018-08" db="EMBL/GenBank/DDBJ databases">
        <title>Chitinophagaceae sp. K23C18032701, a novel bacterium isolated from forest soil.</title>
        <authorList>
            <person name="Wang C."/>
        </authorList>
    </citation>
    <scope>NUCLEOTIDE SEQUENCE [LARGE SCALE GENOMIC DNA]</scope>
    <source>
        <strain evidence="1 2">K23C18032701</strain>
    </source>
</reference>
<accession>A0A3E1NQ25</accession>
<organism evidence="1 2">
    <name type="scientific">Deminuibacter soli</name>
    <dbReference type="NCBI Taxonomy" id="2291815"/>
    <lineage>
        <taxon>Bacteria</taxon>
        <taxon>Pseudomonadati</taxon>
        <taxon>Bacteroidota</taxon>
        <taxon>Chitinophagia</taxon>
        <taxon>Chitinophagales</taxon>
        <taxon>Chitinophagaceae</taxon>
        <taxon>Deminuibacter</taxon>
    </lineage>
</organism>
<keyword evidence="2" id="KW-1185">Reference proteome</keyword>
<evidence type="ECO:0000313" key="2">
    <source>
        <dbReference type="Proteomes" id="UP000261284"/>
    </source>
</evidence>
<proteinExistence type="predicted"/>
<dbReference type="EMBL" id="QTJU01000001">
    <property type="protein sequence ID" value="RFM30049.1"/>
    <property type="molecule type" value="Genomic_DNA"/>
</dbReference>